<feature type="domain" description="C2H2-type" evidence="3">
    <location>
        <begin position="168"/>
        <end position="197"/>
    </location>
</feature>
<feature type="domain" description="C2H2-type" evidence="3">
    <location>
        <begin position="257"/>
        <end position="286"/>
    </location>
</feature>
<dbReference type="PROSITE" id="PS00028">
    <property type="entry name" value="ZINC_FINGER_C2H2_1"/>
    <property type="match status" value="6"/>
</dbReference>
<dbReference type="SMART" id="SM00355">
    <property type="entry name" value="ZnF_C2H2"/>
    <property type="match status" value="6"/>
</dbReference>
<dbReference type="GeneID" id="102803052"/>
<dbReference type="InterPro" id="IPR013087">
    <property type="entry name" value="Znf_C2H2_type"/>
</dbReference>
<dbReference type="SUPFAM" id="SSF57667">
    <property type="entry name" value="beta-beta-alpha zinc fingers"/>
    <property type="match status" value="4"/>
</dbReference>
<feature type="compositionally biased region" description="Basic and acidic residues" evidence="2">
    <location>
        <begin position="7"/>
        <end position="22"/>
    </location>
</feature>
<protein>
    <submittedName>
        <fullName evidence="5">Metal regulatory transcription factor 1-like</fullName>
    </submittedName>
</protein>
<sequence length="710" mass="77257">MADVTEEESRTGETGIDCRDISGETGFQKNENDEDNVDYVNATFDQTAVFIEGSENVPKCGHCSESGNIVILPTENDDSNDVLDGHEHCGYIHHTISPDHIQMQINPGDNFMPEHIGGATLTLESRDPKTNVKVVKRYECSYEGCQRSYSTAGNLKTHQKTHKGQYSFACTQMGCGKAFLTSYSLKIHVRVHTNEKPFSCEQQGCDKSFNTLYRLKAHKRLHSGKTFNCESDGCTKYFTTLSDLRKHFRTHTGEKPYRCVYNTCDKAFAASHHLKTHIRTHTGEKPYVCNESGCSRAFTTQYSLKSHLKGHLNKASKSSDGNSQETVVSASDVSLDSLPSYESCVGSSVLITTANPSTQQQVVNCEIYEQPEQLSNSTPEQILTNMYVVQSDSSMNGTGQVTATSDITSASSSTQQTPTTLIVQNAKGEQFIIQANLAETLTDTPTHVLTQVAPEGNTLTSNVVPATTQLIMAPGSVQSNVGPATTQLIMAPGSVQSNVGPATTQLIMAPGSVQSNMVPATTQLIMAPANMQVQDLLPQNSALEVTSTGQNNQVQQSTTAIDVTPEQITYIVAEKTPDAHNRICEPHTTTVTEESDSFTNSESNLQMKSEIKTANCEQVKHINTGLSLSGYETISNDFVSNLLQTQESNPSSDHLTQTEFTTTNNIINTLGLSFVTSPVTMSTNTTSSVTTNNIAQEVNCIIPHNNSESK</sequence>
<gene>
    <name evidence="5" type="primary">LOC102803052</name>
</gene>
<keyword evidence="1" id="KW-0479">Metal-binding</keyword>
<dbReference type="InterPro" id="IPR051061">
    <property type="entry name" value="Zinc_finger_trans_reg"/>
</dbReference>
<feature type="domain" description="C2H2-type" evidence="3">
    <location>
        <begin position="287"/>
        <end position="316"/>
    </location>
</feature>
<evidence type="ECO:0000256" key="1">
    <source>
        <dbReference type="PROSITE-ProRule" id="PRU00042"/>
    </source>
</evidence>
<dbReference type="Pfam" id="PF00096">
    <property type="entry name" value="zf-C2H2"/>
    <property type="match status" value="5"/>
</dbReference>
<keyword evidence="1" id="KW-0863">Zinc-finger</keyword>
<dbReference type="RefSeq" id="XP_006815123.1">
    <property type="nucleotide sequence ID" value="XM_006815060.1"/>
</dbReference>
<feature type="domain" description="C2H2-type" evidence="3">
    <location>
        <begin position="227"/>
        <end position="256"/>
    </location>
</feature>
<evidence type="ECO:0000313" key="5">
    <source>
        <dbReference type="RefSeq" id="XP_006815123.1"/>
    </source>
</evidence>
<keyword evidence="1" id="KW-0862">Zinc</keyword>
<reference evidence="5" key="1">
    <citation type="submission" date="2025-08" db="UniProtKB">
        <authorList>
            <consortium name="RefSeq"/>
        </authorList>
    </citation>
    <scope>IDENTIFICATION</scope>
    <source>
        <tissue evidence="5">Testes</tissue>
    </source>
</reference>
<evidence type="ECO:0000259" key="3">
    <source>
        <dbReference type="PROSITE" id="PS50157"/>
    </source>
</evidence>
<organism evidence="4 5">
    <name type="scientific">Saccoglossus kowalevskii</name>
    <name type="common">Acorn worm</name>
    <dbReference type="NCBI Taxonomy" id="10224"/>
    <lineage>
        <taxon>Eukaryota</taxon>
        <taxon>Metazoa</taxon>
        <taxon>Hemichordata</taxon>
        <taxon>Enteropneusta</taxon>
        <taxon>Harrimaniidae</taxon>
        <taxon>Saccoglossus</taxon>
    </lineage>
</organism>
<evidence type="ECO:0000313" key="4">
    <source>
        <dbReference type="Proteomes" id="UP000694865"/>
    </source>
</evidence>
<dbReference type="Gene3D" id="3.30.160.60">
    <property type="entry name" value="Classic Zinc Finger"/>
    <property type="match status" value="6"/>
</dbReference>
<keyword evidence="4" id="KW-1185">Reference proteome</keyword>
<feature type="region of interest" description="Disordered" evidence="2">
    <location>
        <begin position="1"/>
        <end position="32"/>
    </location>
</feature>
<feature type="domain" description="C2H2-type" evidence="3">
    <location>
        <begin position="138"/>
        <end position="167"/>
    </location>
</feature>
<name>A0ABM0M532_SACKO</name>
<accession>A0ABM0M532</accession>
<dbReference type="PROSITE" id="PS50157">
    <property type="entry name" value="ZINC_FINGER_C2H2_2"/>
    <property type="match status" value="6"/>
</dbReference>
<dbReference type="PANTHER" id="PTHR46179:SF25">
    <property type="entry name" value="METAL RESPONSE ELEMENT-BINDING TRANSCRIPTION FACTOR-1, ISOFORM C"/>
    <property type="match status" value="1"/>
</dbReference>
<dbReference type="InterPro" id="IPR036236">
    <property type="entry name" value="Znf_C2H2_sf"/>
</dbReference>
<dbReference type="Proteomes" id="UP000694865">
    <property type="component" value="Unplaced"/>
</dbReference>
<dbReference type="PANTHER" id="PTHR46179">
    <property type="entry name" value="ZINC FINGER PROTEIN"/>
    <property type="match status" value="1"/>
</dbReference>
<evidence type="ECO:0000256" key="2">
    <source>
        <dbReference type="SAM" id="MobiDB-lite"/>
    </source>
</evidence>
<feature type="domain" description="C2H2-type" evidence="3">
    <location>
        <begin position="198"/>
        <end position="227"/>
    </location>
</feature>
<proteinExistence type="predicted"/>